<evidence type="ECO:0000256" key="2">
    <source>
        <dbReference type="ARBA" id="ARBA00022692"/>
    </source>
</evidence>
<dbReference type="STRING" id="1194083.BN12_200035"/>
<dbReference type="InterPro" id="IPR051784">
    <property type="entry name" value="Nod_factor_ABC_transporter"/>
</dbReference>
<gene>
    <name evidence="8" type="ORF">BN12_200035</name>
</gene>
<dbReference type="Pfam" id="PF01061">
    <property type="entry name" value="ABC2_membrane"/>
    <property type="match status" value="1"/>
</dbReference>
<dbReference type="InterPro" id="IPR000412">
    <property type="entry name" value="ABC_2_transport"/>
</dbReference>
<feature type="transmembrane region" description="Helical" evidence="6">
    <location>
        <begin position="72"/>
        <end position="94"/>
    </location>
</feature>
<keyword evidence="4 6" id="KW-0472">Membrane</keyword>
<feature type="transmembrane region" description="Helical" evidence="6">
    <location>
        <begin position="245"/>
        <end position="265"/>
    </location>
</feature>
<dbReference type="RefSeq" id="WP_048550355.1">
    <property type="nucleotide sequence ID" value="NZ_HF570958.1"/>
</dbReference>
<reference evidence="8 9" key="1">
    <citation type="journal article" date="2013" name="ISME J.">
        <title>A metabolic model for members of the genus Tetrasphaera involved in enhanced biological phosphorus removal.</title>
        <authorList>
            <person name="Kristiansen R."/>
            <person name="Nguyen H.T.T."/>
            <person name="Saunders A.M."/>
            <person name="Nielsen J.L."/>
            <person name="Wimmer R."/>
            <person name="Le V.Q."/>
            <person name="McIlroy S.J."/>
            <person name="Petrovski S."/>
            <person name="Seviour R.J."/>
            <person name="Calteau A."/>
            <person name="Nielsen K.L."/>
            <person name="Nielsen P.H."/>
        </authorList>
    </citation>
    <scope>NUCLEOTIDE SEQUENCE [LARGE SCALE GENOMIC DNA]</scope>
    <source>
        <strain evidence="8 9">T1-X7</strain>
    </source>
</reference>
<evidence type="ECO:0000259" key="7">
    <source>
        <dbReference type="PROSITE" id="PS51012"/>
    </source>
</evidence>
<dbReference type="InterPro" id="IPR013525">
    <property type="entry name" value="ABC2_TM"/>
</dbReference>
<keyword evidence="3 6" id="KW-1133">Transmembrane helix</keyword>
<keyword evidence="5" id="KW-0046">Antibiotic resistance</keyword>
<accession>A0A077M015</accession>
<evidence type="ECO:0000256" key="5">
    <source>
        <dbReference type="ARBA" id="ARBA00023251"/>
    </source>
</evidence>
<dbReference type="PANTHER" id="PTHR43229:SF2">
    <property type="entry name" value="NODULATION PROTEIN J"/>
    <property type="match status" value="1"/>
</dbReference>
<evidence type="ECO:0000256" key="1">
    <source>
        <dbReference type="ARBA" id="ARBA00004141"/>
    </source>
</evidence>
<evidence type="ECO:0000256" key="6">
    <source>
        <dbReference type="RuleBase" id="RU361157"/>
    </source>
</evidence>
<feature type="domain" description="ABC transmembrane type-2" evidence="7">
    <location>
        <begin position="38"/>
        <end position="271"/>
    </location>
</feature>
<evidence type="ECO:0000313" key="9">
    <source>
        <dbReference type="Proteomes" id="UP000035721"/>
    </source>
</evidence>
<protein>
    <recommendedName>
        <fullName evidence="6">Transport permease protein</fullName>
    </recommendedName>
</protein>
<keyword evidence="6" id="KW-0813">Transport</keyword>
<dbReference type="Proteomes" id="UP000035721">
    <property type="component" value="Unassembled WGS sequence"/>
</dbReference>
<evidence type="ECO:0000256" key="4">
    <source>
        <dbReference type="ARBA" id="ARBA00023136"/>
    </source>
</evidence>
<dbReference type="GO" id="GO:0046677">
    <property type="term" value="P:response to antibiotic"/>
    <property type="evidence" value="ECO:0007669"/>
    <property type="project" value="UniProtKB-KW"/>
</dbReference>
<dbReference type="InterPro" id="IPR047817">
    <property type="entry name" value="ABC2_TM_bact-type"/>
</dbReference>
<comment type="similarity">
    <text evidence="6">Belongs to the ABC-2 integral membrane protein family.</text>
</comment>
<dbReference type="GO" id="GO:0043190">
    <property type="term" value="C:ATP-binding cassette (ABC) transporter complex"/>
    <property type="evidence" value="ECO:0007669"/>
    <property type="project" value="InterPro"/>
</dbReference>
<sequence length="273" mass="29105">MSATTAPTTSPRRPRAHTLRDTATLAGRVLTHWRQRPISILLGLLFPVLMVLMFGYLFGGAMALPGGDYMDFLVPGMLAMTMLFGLESLVVSVTHDTAKGVTERIRSLPITTTAVLAGRSAADLLDAVVGLALMVVTGLLVGWSPHRGVAPTLAAIGLLLWLRLAFTWVGSYLGLLLKTPESAVAVQILVWPVGFLSSAFVSPDTMPAWLDAIATWNPLSATATAIRDLFGNPGWNAGDWAGDHAIVLALAWPALLTVVFLPLAARQYRALAN</sequence>
<organism evidence="8 9">
    <name type="scientific">Nostocoides japonicum T1-X7</name>
    <dbReference type="NCBI Taxonomy" id="1194083"/>
    <lineage>
        <taxon>Bacteria</taxon>
        <taxon>Bacillati</taxon>
        <taxon>Actinomycetota</taxon>
        <taxon>Actinomycetes</taxon>
        <taxon>Micrococcales</taxon>
        <taxon>Intrasporangiaceae</taxon>
        <taxon>Nostocoides</taxon>
    </lineage>
</organism>
<evidence type="ECO:0000256" key="3">
    <source>
        <dbReference type="ARBA" id="ARBA00022989"/>
    </source>
</evidence>
<dbReference type="EMBL" id="CAJB01000113">
    <property type="protein sequence ID" value="CCH77539.1"/>
    <property type="molecule type" value="Genomic_DNA"/>
</dbReference>
<dbReference type="AlphaFoldDB" id="A0A077M015"/>
<keyword evidence="2 6" id="KW-0812">Transmembrane</keyword>
<dbReference type="OrthoDB" id="670210at2"/>
<feature type="transmembrane region" description="Helical" evidence="6">
    <location>
        <begin position="182"/>
        <end position="201"/>
    </location>
</feature>
<evidence type="ECO:0000313" key="8">
    <source>
        <dbReference type="EMBL" id="CCH77539.1"/>
    </source>
</evidence>
<comment type="caution">
    <text evidence="8">The sequence shown here is derived from an EMBL/GenBank/DDBJ whole genome shotgun (WGS) entry which is preliminary data.</text>
</comment>
<keyword evidence="6" id="KW-1003">Cell membrane</keyword>
<keyword evidence="9" id="KW-1185">Reference proteome</keyword>
<feature type="transmembrane region" description="Helical" evidence="6">
    <location>
        <begin position="124"/>
        <end position="143"/>
    </location>
</feature>
<proteinExistence type="inferred from homology"/>
<dbReference type="GO" id="GO:0140359">
    <property type="term" value="F:ABC-type transporter activity"/>
    <property type="evidence" value="ECO:0007669"/>
    <property type="project" value="InterPro"/>
</dbReference>
<dbReference type="PIRSF" id="PIRSF006648">
    <property type="entry name" value="DrrB"/>
    <property type="match status" value="1"/>
</dbReference>
<dbReference type="PANTHER" id="PTHR43229">
    <property type="entry name" value="NODULATION PROTEIN J"/>
    <property type="match status" value="1"/>
</dbReference>
<feature type="transmembrane region" description="Helical" evidence="6">
    <location>
        <begin position="38"/>
        <end position="60"/>
    </location>
</feature>
<name>A0A077M015_9MICO</name>
<dbReference type="PROSITE" id="PS51012">
    <property type="entry name" value="ABC_TM2"/>
    <property type="match status" value="1"/>
</dbReference>
<feature type="transmembrane region" description="Helical" evidence="6">
    <location>
        <begin position="149"/>
        <end position="175"/>
    </location>
</feature>
<comment type="subcellular location">
    <subcellularLocation>
        <location evidence="6">Cell membrane</location>
        <topology evidence="6">Multi-pass membrane protein</topology>
    </subcellularLocation>
    <subcellularLocation>
        <location evidence="1">Membrane</location>
        <topology evidence="1">Multi-pass membrane protein</topology>
    </subcellularLocation>
</comment>